<protein>
    <submittedName>
        <fullName evidence="2">Uncharacterized protein</fullName>
    </submittedName>
</protein>
<feature type="transmembrane region" description="Helical" evidence="1">
    <location>
        <begin position="917"/>
        <end position="935"/>
    </location>
</feature>
<feature type="transmembrane region" description="Helical" evidence="1">
    <location>
        <begin position="719"/>
        <end position="736"/>
    </location>
</feature>
<proteinExistence type="predicted"/>
<feature type="transmembrane region" description="Helical" evidence="1">
    <location>
        <begin position="819"/>
        <end position="843"/>
    </location>
</feature>
<keyword evidence="1" id="KW-0812">Transmembrane</keyword>
<evidence type="ECO:0000256" key="1">
    <source>
        <dbReference type="SAM" id="Phobius"/>
    </source>
</evidence>
<feature type="transmembrane region" description="Helical" evidence="1">
    <location>
        <begin position="635"/>
        <end position="654"/>
    </location>
</feature>
<keyword evidence="1" id="KW-0472">Membrane</keyword>
<organism evidence="2 3">
    <name type="scientific">Nitrosomonas ureae</name>
    <dbReference type="NCBI Taxonomy" id="44577"/>
    <lineage>
        <taxon>Bacteria</taxon>
        <taxon>Pseudomonadati</taxon>
        <taxon>Pseudomonadota</taxon>
        <taxon>Betaproteobacteria</taxon>
        <taxon>Nitrosomonadales</taxon>
        <taxon>Nitrosomonadaceae</taxon>
        <taxon>Nitrosomonas</taxon>
    </lineage>
</organism>
<feature type="transmembrane region" description="Helical" evidence="1">
    <location>
        <begin position="941"/>
        <end position="963"/>
    </location>
</feature>
<feature type="transmembrane region" description="Helical" evidence="1">
    <location>
        <begin position="786"/>
        <end position="807"/>
    </location>
</feature>
<dbReference type="EMBL" id="LT907782">
    <property type="protein sequence ID" value="SNX59251.1"/>
    <property type="molecule type" value="Genomic_DNA"/>
</dbReference>
<feature type="transmembrane region" description="Helical" evidence="1">
    <location>
        <begin position="688"/>
        <end position="707"/>
    </location>
</feature>
<feature type="transmembrane region" description="Helical" evidence="1">
    <location>
        <begin position="597"/>
        <end position="615"/>
    </location>
</feature>
<evidence type="ECO:0000313" key="2">
    <source>
        <dbReference type="EMBL" id="SNX59251.1"/>
    </source>
</evidence>
<dbReference type="Proteomes" id="UP000242498">
    <property type="component" value="Chromosome I"/>
</dbReference>
<reference evidence="2 3" key="1">
    <citation type="submission" date="2017-08" db="EMBL/GenBank/DDBJ databases">
        <authorList>
            <person name="de Groot N.N."/>
        </authorList>
    </citation>
    <scope>NUCLEOTIDE SEQUENCE [LARGE SCALE GENOMIC DNA]</scope>
    <source>
        <strain evidence="2 3">Nm15</strain>
    </source>
</reference>
<evidence type="ECO:0000313" key="3">
    <source>
        <dbReference type="Proteomes" id="UP000242498"/>
    </source>
</evidence>
<dbReference type="AlphaFoldDB" id="A0A285BVD2"/>
<dbReference type="OrthoDB" id="242611at2"/>
<dbReference type="RefSeq" id="WP_096292020.1">
    <property type="nucleotide sequence ID" value="NZ_LT907782.1"/>
</dbReference>
<keyword evidence="1" id="KW-1133">Transmembrane helix</keyword>
<sequence>MILPQRDKEPDLAFAGLAILILFGFLIWHDNPIKSSRPADPVSKELLELNIIDHAYKSWLWEDPFGKTFKPSEDRNQRNPYDQDCKQLRKKIESQKKNKGKPVEILAALLETSPNTTDNKETRLRHRYAKIAGLIEAGYSPSEGTHQLHYCRIDDPKTQGAQDKKYNISWEYFNFTQNPNEENEKPDVILLWLDNNVFNGKTLLTPKNEANDSPDNAHEFLISLIHENEDFAHIKNNLYLFDWSYSEYCWNDPGSNQECNESDKNVIDATSDSYPEKIVRPLKFLPQHSEHSKELVEKLTEELVRYRRIKDLSEIAIIVEQDTQYIRELSETFSNKFQCKILNSQSSVDECHKSDHALNSVKRFSYYKGLDAYQYRLEKEENRKPKKWNEDGYLSSVDIRNPSFGPAQFDYLQRIAAQINNSHKTIDIEKRVGGIKAVVIFGSDYYDKLLILQALRSEMPNILILTTDLDARMLHPQYFRWTRNLIVASSFGLQLPQNKQSSFSAFRDSQQTEIFYNVTQLIEKSSIAYSSPVLFEIGRNNYVHLPQSSDKAERIKEILSQEMFSQNQNKHQFWLLSGITLALIILLYGFRPNSFKLCSYIAVSASVIFIIYYQAIEKNEEPLSFTEGISLWPAVFIQIIAIALALYFYYSAYFKSESMLKRNFEYLQSKFSLKSNLNNKEQRTDTEWYFFIFITVVTLILSIWIYASNDFKPDGYLDFWACATVLAVLIVIYIALEYKFFKSYLIAITHWNDKAECYLNNPKVPKLIKLEQIWNEYNRLGHWKPYLIRITLMWLVFALIETILFYLVPSWPQSARGNFAFYLDWFIGIASFIVIMLLTFVVLDTYRLNYYFIRKLRIQHPLIVEDVYLTRIKEPDICDKAQKELARMKYANLTAPHKKLEEIITLVAGRTRVVDGLIYYPLICIILMLLARISYFDNQDFPYSKAISFGVSISLLIFTGFMIRSEAEKLKFSVIRSAENLKIKFKNQAADIDATIEKISNIKSGVFQPMLEQPVMRALLLILAFIGILAGEFLKIFG</sequence>
<gene>
    <name evidence="2" type="ORF">SAMN06296273_0690</name>
</gene>
<accession>A0A285BVD2</accession>
<name>A0A285BVD2_9PROT</name>
<feature type="transmembrane region" description="Helical" evidence="1">
    <location>
        <begin position="12"/>
        <end position="29"/>
    </location>
</feature>
<feature type="transmembrane region" description="Helical" evidence="1">
    <location>
        <begin position="1018"/>
        <end position="1037"/>
    </location>
</feature>
<feature type="transmembrane region" description="Helical" evidence="1">
    <location>
        <begin position="573"/>
        <end position="590"/>
    </location>
</feature>